<keyword evidence="3" id="KW-1185">Reference proteome</keyword>
<evidence type="ECO:0000313" key="2">
    <source>
        <dbReference type="EMBL" id="QES88245.1"/>
    </source>
</evidence>
<keyword evidence="1" id="KW-0812">Transmembrane</keyword>
<evidence type="ECO:0000313" key="3">
    <source>
        <dbReference type="Proteomes" id="UP000292424"/>
    </source>
</evidence>
<keyword evidence="1" id="KW-1133">Transmembrane helix</keyword>
<protein>
    <submittedName>
        <fullName evidence="2">Uncharacterized protein</fullName>
    </submittedName>
</protein>
<feature type="transmembrane region" description="Helical" evidence="1">
    <location>
        <begin position="109"/>
        <end position="128"/>
    </location>
</feature>
<sequence length="238" mass="27861">MKIENYCEQQGVIFYDVKLEIVDHIATLIEQQLNENQRLSFDSIFYSTNTDFDKKAITKIIKEKECAIAAKNKRVQLSYLKSFFSFPKVIMTIVYFIFTLFMIKNLTIKEAYAVASIIYLPAFLLNIYQTNSFFGKENYYIKKMINHEEKKYTQIQKLLIFNRKNNSLFLVNLILAISNLLVSSTALNYIHPKWLACSILFTLGGFSWIALLAFLHQKKNLTEYAIKNYPEAFQLSQN</sequence>
<keyword evidence="1" id="KW-0472">Membrane</keyword>
<dbReference type="KEGG" id="arac:E0W69_006030"/>
<accession>A0A5P2FYI3</accession>
<feature type="transmembrane region" description="Helical" evidence="1">
    <location>
        <begin position="83"/>
        <end position="103"/>
    </location>
</feature>
<evidence type="ECO:0000256" key="1">
    <source>
        <dbReference type="SAM" id="Phobius"/>
    </source>
</evidence>
<dbReference type="Proteomes" id="UP000292424">
    <property type="component" value="Chromosome"/>
</dbReference>
<proteinExistence type="predicted"/>
<name>A0A5P2FYI3_9BACT</name>
<dbReference type="OrthoDB" id="662673at2"/>
<feature type="transmembrane region" description="Helical" evidence="1">
    <location>
        <begin position="167"/>
        <end position="187"/>
    </location>
</feature>
<reference evidence="2 3" key="1">
    <citation type="submission" date="2019-09" db="EMBL/GenBank/DDBJ databases">
        <title>Complete genome sequence of Arachidicoccus sp. B3-10 isolated from apple orchard soil.</title>
        <authorList>
            <person name="Kim H.S."/>
            <person name="Han K.-I."/>
            <person name="Suh M.K."/>
            <person name="Lee K.C."/>
            <person name="Eom M.K."/>
            <person name="Kim J.-S."/>
            <person name="Kang S.W."/>
            <person name="Sin Y."/>
            <person name="Lee J.-S."/>
        </authorList>
    </citation>
    <scope>NUCLEOTIDE SEQUENCE [LARGE SCALE GENOMIC DNA]</scope>
    <source>
        <strain evidence="2 3">B3-10</strain>
    </source>
</reference>
<dbReference type="AlphaFoldDB" id="A0A5P2FYI3"/>
<organism evidence="2 3">
    <name type="scientific">Rhizosphaericola mali</name>
    <dbReference type="NCBI Taxonomy" id="2545455"/>
    <lineage>
        <taxon>Bacteria</taxon>
        <taxon>Pseudomonadati</taxon>
        <taxon>Bacteroidota</taxon>
        <taxon>Chitinophagia</taxon>
        <taxon>Chitinophagales</taxon>
        <taxon>Chitinophagaceae</taxon>
        <taxon>Rhizosphaericola</taxon>
    </lineage>
</organism>
<gene>
    <name evidence="2" type="ORF">E0W69_006030</name>
</gene>
<dbReference type="EMBL" id="CP044016">
    <property type="protein sequence ID" value="QES88245.1"/>
    <property type="molecule type" value="Genomic_DNA"/>
</dbReference>
<feature type="transmembrane region" description="Helical" evidence="1">
    <location>
        <begin position="193"/>
        <end position="215"/>
    </location>
</feature>